<dbReference type="Proteomes" id="UP000191408">
    <property type="component" value="Unassembled WGS sequence"/>
</dbReference>
<evidence type="ECO:0000313" key="1">
    <source>
        <dbReference type="EMBL" id="OQD67528.1"/>
    </source>
</evidence>
<dbReference type="PANTHER" id="PTHR31252">
    <property type="entry name" value="DUF4419 DOMAIN-CONTAINING PROTEIN"/>
    <property type="match status" value="1"/>
</dbReference>
<reference evidence="2" key="1">
    <citation type="journal article" date="2017" name="Nat. Microbiol.">
        <title>Global analysis of biosynthetic gene clusters reveals vast potential of secondary metabolite production in Penicillium species.</title>
        <authorList>
            <person name="Nielsen J.C."/>
            <person name="Grijseels S."/>
            <person name="Prigent S."/>
            <person name="Ji B."/>
            <person name="Dainat J."/>
            <person name="Nielsen K.F."/>
            <person name="Frisvad J.C."/>
            <person name="Workman M."/>
            <person name="Nielsen J."/>
        </authorList>
    </citation>
    <scope>NUCLEOTIDE SEQUENCE [LARGE SCALE GENOMIC DNA]</scope>
    <source>
        <strain evidence="2">IBT 4502</strain>
    </source>
</reference>
<evidence type="ECO:0008006" key="3">
    <source>
        <dbReference type="Google" id="ProtNLM"/>
    </source>
</evidence>
<protein>
    <recommendedName>
        <fullName evidence="3">DUF4419 domain-containing protein</fullName>
    </recommendedName>
</protein>
<gene>
    <name evidence="1" type="ORF">PENPOL_c003G06218</name>
</gene>
<dbReference type="EMBL" id="MDYM01000003">
    <property type="protein sequence ID" value="OQD67528.1"/>
    <property type="molecule type" value="Genomic_DNA"/>
</dbReference>
<name>A0A1V6NRZ8_PENPO</name>
<organism evidence="1 2">
    <name type="scientific">Penicillium polonicum</name>
    <dbReference type="NCBI Taxonomy" id="60169"/>
    <lineage>
        <taxon>Eukaryota</taxon>
        <taxon>Fungi</taxon>
        <taxon>Dikarya</taxon>
        <taxon>Ascomycota</taxon>
        <taxon>Pezizomycotina</taxon>
        <taxon>Eurotiomycetes</taxon>
        <taxon>Eurotiomycetidae</taxon>
        <taxon>Eurotiales</taxon>
        <taxon>Aspergillaceae</taxon>
        <taxon>Penicillium</taxon>
    </lineage>
</organism>
<accession>A0A1V6NRZ8</accession>
<dbReference type="OrthoDB" id="9978173at2759"/>
<evidence type="ECO:0000313" key="2">
    <source>
        <dbReference type="Proteomes" id="UP000191408"/>
    </source>
</evidence>
<dbReference type="Pfam" id="PF14388">
    <property type="entry name" value="DUF4419"/>
    <property type="match status" value="1"/>
</dbReference>
<proteinExistence type="predicted"/>
<dbReference type="AlphaFoldDB" id="A0A1V6NRZ8"/>
<dbReference type="InterPro" id="IPR025533">
    <property type="entry name" value="DUF4419"/>
</dbReference>
<dbReference type="STRING" id="60169.A0A1V6NRZ8"/>
<comment type="caution">
    <text evidence="1">The sequence shown here is derived from an EMBL/GenBank/DDBJ whole genome shotgun (WGS) entry which is preliminary data.</text>
</comment>
<keyword evidence="2" id="KW-1185">Reference proteome</keyword>
<dbReference type="PANTHER" id="PTHR31252:SF11">
    <property type="entry name" value="DUF4419 DOMAIN-CONTAINING PROTEIN"/>
    <property type="match status" value="1"/>
</dbReference>
<sequence>MPITLTTAKHPPRAWKFQRVAEAKELFEQSCPKEYINSKRLIGKSFTEDLFDTTHISASENGFVWAVFHAYSHHHNLVLRPEDVWFTILSQLSFFIIAHSEELRHLFVSHKGTVHLDVITNETMETVDFGEMALTMSELMEKRVVNPDLRNWIMPAFTTTTASDEVVAAIIMMGSMQKYFSYQFTLRCGIPSVTLLGEREDWALMVTKLAQLAHLGDEPARFAQLLRPVLNNFVASFDNPGSPDTLSFWSKCADRRGGGSGPTYLTGWISVFCFWDNDGKLLCPEAILPERSPGFQARNTEFGLDQALSRLIDTDKVPLGYVSVPVTVNNLGHKFDAVMLAGLIGIQATSSGVMLDGSGGHSYERNLSYFVDDYYQMMPCNPVIPTGETGLDSIQPVSGWLFYEKEKPKCAKKHKKVHKPPRVLDWSLVRQGK</sequence>